<name>A0AAV1B791_VICFA</name>
<evidence type="ECO:0000313" key="3">
    <source>
        <dbReference type="Proteomes" id="UP001157006"/>
    </source>
</evidence>
<feature type="compositionally biased region" description="Basic residues" evidence="1">
    <location>
        <begin position="27"/>
        <end position="37"/>
    </location>
</feature>
<feature type="region of interest" description="Disordered" evidence="1">
    <location>
        <begin position="1"/>
        <end position="44"/>
    </location>
</feature>
<evidence type="ECO:0000256" key="1">
    <source>
        <dbReference type="SAM" id="MobiDB-lite"/>
    </source>
</evidence>
<protein>
    <submittedName>
        <fullName evidence="2">Uncharacterized protein</fullName>
    </submittedName>
</protein>
<proteinExistence type="predicted"/>
<dbReference type="AlphaFoldDB" id="A0AAV1B791"/>
<gene>
    <name evidence="2" type="ORF">VFH_VI125880</name>
</gene>
<sequence>MVQGVPNQVKHKNNSNQQIQPSERGKNQQHKKANQKRTGRETRIQIELDPSGYGHLQNKNSQKNQHEHILREVEAKPLILLLAKKHDRILKIRKNGNGFESPSSSSFSFFLVFLHLYRRSIVELSLLFFNQLEVDLISTIHITDEELKSWE</sequence>
<reference evidence="2 3" key="1">
    <citation type="submission" date="2023-01" db="EMBL/GenBank/DDBJ databases">
        <authorList>
            <person name="Kreplak J."/>
        </authorList>
    </citation>
    <scope>NUCLEOTIDE SEQUENCE [LARGE SCALE GENOMIC DNA]</scope>
</reference>
<dbReference type="EMBL" id="OX451741">
    <property type="protein sequence ID" value="CAI8618496.1"/>
    <property type="molecule type" value="Genomic_DNA"/>
</dbReference>
<evidence type="ECO:0000313" key="2">
    <source>
        <dbReference type="EMBL" id="CAI8618496.1"/>
    </source>
</evidence>
<organism evidence="2 3">
    <name type="scientific">Vicia faba</name>
    <name type="common">Broad bean</name>
    <name type="synonym">Faba vulgaris</name>
    <dbReference type="NCBI Taxonomy" id="3906"/>
    <lineage>
        <taxon>Eukaryota</taxon>
        <taxon>Viridiplantae</taxon>
        <taxon>Streptophyta</taxon>
        <taxon>Embryophyta</taxon>
        <taxon>Tracheophyta</taxon>
        <taxon>Spermatophyta</taxon>
        <taxon>Magnoliopsida</taxon>
        <taxon>eudicotyledons</taxon>
        <taxon>Gunneridae</taxon>
        <taxon>Pentapetalae</taxon>
        <taxon>rosids</taxon>
        <taxon>fabids</taxon>
        <taxon>Fabales</taxon>
        <taxon>Fabaceae</taxon>
        <taxon>Papilionoideae</taxon>
        <taxon>50 kb inversion clade</taxon>
        <taxon>NPAAA clade</taxon>
        <taxon>Hologalegina</taxon>
        <taxon>IRL clade</taxon>
        <taxon>Fabeae</taxon>
        <taxon>Vicia</taxon>
    </lineage>
</organism>
<keyword evidence="3" id="KW-1185">Reference proteome</keyword>
<dbReference type="Proteomes" id="UP001157006">
    <property type="component" value="Chromosome 6"/>
</dbReference>
<accession>A0AAV1B791</accession>